<dbReference type="EMBL" id="JAGYWB010000003">
    <property type="protein sequence ID" value="KAI0527022.1"/>
    <property type="molecule type" value="Genomic_DNA"/>
</dbReference>
<dbReference type="Proteomes" id="UP000829196">
    <property type="component" value="Unassembled WGS sequence"/>
</dbReference>
<sequence>MKKNAKEEKDDYLCNELPYCLMIGAKLSRGPKKGTIAARARVAAGGRRSSTGDVMSHGNLLRRLGFRHHKTLEMVKNKYDFFF</sequence>
<gene>
    <name evidence="1" type="ORF">KFK09_002618</name>
</gene>
<proteinExistence type="predicted"/>
<accession>A0A8T3C7C4</accession>
<evidence type="ECO:0000313" key="1">
    <source>
        <dbReference type="EMBL" id="KAI0527022.1"/>
    </source>
</evidence>
<evidence type="ECO:0000313" key="2">
    <source>
        <dbReference type="Proteomes" id="UP000829196"/>
    </source>
</evidence>
<comment type="caution">
    <text evidence="1">The sequence shown here is derived from an EMBL/GenBank/DDBJ whole genome shotgun (WGS) entry which is preliminary data.</text>
</comment>
<reference evidence="1" key="1">
    <citation type="journal article" date="2022" name="Front. Genet.">
        <title>Chromosome-Scale Assembly of the Dendrobium nobile Genome Provides Insights Into the Molecular Mechanism of the Biosynthesis of the Medicinal Active Ingredient of Dendrobium.</title>
        <authorList>
            <person name="Xu Q."/>
            <person name="Niu S.-C."/>
            <person name="Li K.-L."/>
            <person name="Zheng P.-J."/>
            <person name="Zhang X.-J."/>
            <person name="Jia Y."/>
            <person name="Liu Y."/>
            <person name="Niu Y.-X."/>
            <person name="Yu L.-H."/>
            <person name="Chen D.-F."/>
            <person name="Zhang G.-Q."/>
        </authorList>
    </citation>
    <scope>NUCLEOTIDE SEQUENCE</scope>
    <source>
        <tissue evidence="1">Leaf</tissue>
    </source>
</reference>
<keyword evidence="2" id="KW-1185">Reference proteome</keyword>
<organism evidence="1 2">
    <name type="scientific">Dendrobium nobile</name>
    <name type="common">Orchid</name>
    <dbReference type="NCBI Taxonomy" id="94219"/>
    <lineage>
        <taxon>Eukaryota</taxon>
        <taxon>Viridiplantae</taxon>
        <taxon>Streptophyta</taxon>
        <taxon>Embryophyta</taxon>
        <taxon>Tracheophyta</taxon>
        <taxon>Spermatophyta</taxon>
        <taxon>Magnoliopsida</taxon>
        <taxon>Liliopsida</taxon>
        <taxon>Asparagales</taxon>
        <taxon>Orchidaceae</taxon>
        <taxon>Epidendroideae</taxon>
        <taxon>Malaxideae</taxon>
        <taxon>Dendrobiinae</taxon>
        <taxon>Dendrobium</taxon>
    </lineage>
</organism>
<name>A0A8T3C7C4_DENNO</name>
<protein>
    <submittedName>
        <fullName evidence="1">Uncharacterized protein</fullName>
    </submittedName>
</protein>
<dbReference type="AlphaFoldDB" id="A0A8T3C7C4"/>